<dbReference type="PANTHER" id="PTHR31251:SF207">
    <property type="entry name" value="SQUAMOSA PROMOTER-BINDING-LIKE PROTEIN 13A-RELATED"/>
    <property type="match status" value="1"/>
</dbReference>
<feature type="compositionally biased region" description="Polar residues" evidence="5">
    <location>
        <begin position="251"/>
        <end position="268"/>
    </location>
</feature>
<keyword evidence="2 4" id="KW-0863">Zinc-finger</keyword>
<keyword evidence="3" id="KW-0862">Zinc</keyword>
<protein>
    <submittedName>
        <fullName evidence="7">Squamosa promoter-binding-like protein 13A</fullName>
    </submittedName>
</protein>
<dbReference type="GO" id="GO:0005634">
    <property type="term" value="C:nucleus"/>
    <property type="evidence" value="ECO:0007669"/>
    <property type="project" value="InterPro"/>
</dbReference>
<evidence type="ECO:0000256" key="2">
    <source>
        <dbReference type="ARBA" id="ARBA00022771"/>
    </source>
</evidence>
<comment type="caution">
    <text evidence="7">The sequence shown here is derived from an EMBL/GenBank/DDBJ whole genome shotgun (WGS) entry which is preliminary data.</text>
</comment>
<dbReference type="SUPFAM" id="SSF103612">
    <property type="entry name" value="SBT domain"/>
    <property type="match status" value="1"/>
</dbReference>
<feature type="domain" description="SBP-type" evidence="6">
    <location>
        <begin position="87"/>
        <end position="164"/>
    </location>
</feature>
<dbReference type="InterPro" id="IPR036893">
    <property type="entry name" value="SBP_sf"/>
</dbReference>
<keyword evidence="8" id="KW-1185">Reference proteome</keyword>
<dbReference type="InterPro" id="IPR044817">
    <property type="entry name" value="SBP-like"/>
</dbReference>
<reference evidence="7" key="1">
    <citation type="submission" date="2023-02" db="EMBL/GenBank/DDBJ databases">
        <title>Genome of toxic invasive species Heracleum sosnowskyi carries increased number of genes despite the absence of recent whole-genome duplications.</title>
        <authorList>
            <person name="Schelkunov M."/>
            <person name="Shtratnikova V."/>
            <person name="Makarenko M."/>
            <person name="Klepikova A."/>
            <person name="Omelchenko D."/>
            <person name="Novikova G."/>
            <person name="Obukhova E."/>
            <person name="Bogdanov V."/>
            <person name="Penin A."/>
            <person name="Logacheva M."/>
        </authorList>
    </citation>
    <scope>NUCLEOTIDE SEQUENCE</scope>
    <source>
        <strain evidence="7">Hsosn_3</strain>
        <tissue evidence="7">Leaf</tissue>
    </source>
</reference>
<evidence type="ECO:0000313" key="8">
    <source>
        <dbReference type="Proteomes" id="UP001237642"/>
    </source>
</evidence>
<dbReference type="PANTHER" id="PTHR31251">
    <property type="entry name" value="SQUAMOSA PROMOTER-BINDING-LIKE PROTEIN 4"/>
    <property type="match status" value="1"/>
</dbReference>
<dbReference type="GO" id="GO:0008270">
    <property type="term" value="F:zinc ion binding"/>
    <property type="evidence" value="ECO:0007669"/>
    <property type="project" value="UniProtKB-KW"/>
</dbReference>
<evidence type="ECO:0000256" key="1">
    <source>
        <dbReference type="ARBA" id="ARBA00022723"/>
    </source>
</evidence>
<dbReference type="InterPro" id="IPR004333">
    <property type="entry name" value="SBP_dom"/>
</dbReference>
<dbReference type="AlphaFoldDB" id="A0AAD8IDZ7"/>
<proteinExistence type="predicted"/>
<evidence type="ECO:0000256" key="4">
    <source>
        <dbReference type="PROSITE-ProRule" id="PRU00470"/>
    </source>
</evidence>
<keyword evidence="1" id="KW-0479">Metal-binding</keyword>
<dbReference type="Gene3D" id="4.10.1100.10">
    <property type="entry name" value="Transcription factor, SBP-box domain"/>
    <property type="match status" value="1"/>
</dbReference>
<accession>A0AAD8IDZ7</accession>
<dbReference type="Pfam" id="PF03110">
    <property type="entry name" value="SBP"/>
    <property type="match status" value="1"/>
</dbReference>
<evidence type="ECO:0000313" key="7">
    <source>
        <dbReference type="EMBL" id="KAK1383990.1"/>
    </source>
</evidence>
<feature type="region of interest" description="Disordered" evidence="5">
    <location>
        <begin position="238"/>
        <end position="268"/>
    </location>
</feature>
<reference evidence="7" key="2">
    <citation type="submission" date="2023-05" db="EMBL/GenBank/DDBJ databases">
        <authorList>
            <person name="Schelkunov M.I."/>
        </authorList>
    </citation>
    <scope>NUCLEOTIDE SEQUENCE</scope>
    <source>
        <strain evidence="7">Hsosn_3</strain>
        <tissue evidence="7">Leaf</tissue>
    </source>
</reference>
<gene>
    <name evidence="7" type="ORF">POM88_021725</name>
</gene>
<evidence type="ECO:0000259" key="6">
    <source>
        <dbReference type="PROSITE" id="PS51141"/>
    </source>
</evidence>
<dbReference type="Proteomes" id="UP001237642">
    <property type="component" value="Unassembled WGS sequence"/>
</dbReference>
<name>A0AAD8IDZ7_9APIA</name>
<dbReference type="EMBL" id="JAUIZM010000005">
    <property type="protein sequence ID" value="KAK1383990.1"/>
    <property type="molecule type" value="Genomic_DNA"/>
</dbReference>
<evidence type="ECO:0000256" key="3">
    <source>
        <dbReference type="ARBA" id="ARBA00022833"/>
    </source>
</evidence>
<dbReference type="PROSITE" id="PS51141">
    <property type="entry name" value="ZF_SBP"/>
    <property type="match status" value="1"/>
</dbReference>
<evidence type="ECO:0000256" key="5">
    <source>
        <dbReference type="SAM" id="MobiDB-lite"/>
    </source>
</evidence>
<organism evidence="7 8">
    <name type="scientific">Heracleum sosnowskyi</name>
    <dbReference type="NCBI Taxonomy" id="360622"/>
    <lineage>
        <taxon>Eukaryota</taxon>
        <taxon>Viridiplantae</taxon>
        <taxon>Streptophyta</taxon>
        <taxon>Embryophyta</taxon>
        <taxon>Tracheophyta</taxon>
        <taxon>Spermatophyta</taxon>
        <taxon>Magnoliopsida</taxon>
        <taxon>eudicotyledons</taxon>
        <taxon>Gunneridae</taxon>
        <taxon>Pentapetalae</taxon>
        <taxon>asterids</taxon>
        <taxon>campanulids</taxon>
        <taxon>Apiales</taxon>
        <taxon>Apiaceae</taxon>
        <taxon>Apioideae</taxon>
        <taxon>apioid superclade</taxon>
        <taxon>Tordylieae</taxon>
        <taxon>Tordyliinae</taxon>
        <taxon>Heracleum</taxon>
    </lineage>
</organism>
<dbReference type="GO" id="GO:0003677">
    <property type="term" value="F:DNA binding"/>
    <property type="evidence" value="ECO:0007669"/>
    <property type="project" value="InterPro"/>
</dbReference>
<sequence>MDWIVKASAWDVAGLGEEDNSHFIALSGSSSLVGGKNGGGLLNDLGLGRLGDLQDISMDKIKEREGLTSLLLPSEMKKTHDISCLKKVLCLVDGCSSDLSKCREYHRRHRVCERHSKTPVVIIKGREQRFCQQCSRFHSLGEFDDVKRSCRKRLDGHNRRRRKPQQDSLYMSSQNFLSDYRGGGWLQFSSPQAYGSSTTTNSGISISWPANNNTNNQQLHSSLKKAFSGTEKEFSLLTDSNSRKGIYQNPEAASSQKPNNSKGNSARNCNNMIESDMTHLEESTCAPSLLSTNQIQATKTMMNPSAYQQDIFHLILPTSTNLQFNEMYPYSYPRVMGG</sequence>